<feature type="region of interest" description="Disordered" evidence="1">
    <location>
        <begin position="95"/>
        <end position="131"/>
    </location>
</feature>
<organism evidence="2 3">
    <name type="scientific">Ancylostoma ceylanicum</name>
    <dbReference type="NCBI Taxonomy" id="53326"/>
    <lineage>
        <taxon>Eukaryota</taxon>
        <taxon>Metazoa</taxon>
        <taxon>Ecdysozoa</taxon>
        <taxon>Nematoda</taxon>
        <taxon>Chromadorea</taxon>
        <taxon>Rhabditida</taxon>
        <taxon>Rhabditina</taxon>
        <taxon>Rhabditomorpha</taxon>
        <taxon>Strongyloidea</taxon>
        <taxon>Ancylostomatidae</taxon>
        <taxon>Ancylostomatinae</taxon>
        <taxon>Ancylostoma</taxon>
    </lineage>
</organism>
<dbReference type="AlphaFoldDB" id="A0A016RQY4"/>
<dbReference type="Proteomes" id="UP000024635">
    <property type="component" value="Unassembled WGS sequence"/>
</dbReference>
<accession>A0A016RQY4</accession>
<gene>
    <name evidence="2" type="primary">Acey_s0399.g744</name>
    <name evidence="2" type="ORF">Y032_0399g744</name>
</gene>
<evidence type="ECO:0000256" key="1">
    <source>
        <dbReference type="SAM" id="MobiDB-lite"/>
    </source>
</evidence>
<evidence type="ECO:0000313" key="2">
    <source>
        <dbReference type="EMBL" id="EYB80820.1"/>
    </source>
</evidence>
<keyword evidence="3" id="KW-1185">Reference proteome</keyword>
<dbReference type="OrthoDB" id="10590790at2759"/>
<comment type="caution">
    <text evidence="2">The sequence shown here is derived from an EMBL/GenBank/DDBJ whole genome shotgun (WGS) entry which is preliminary data.</text>
</comment>
<sequence length="131" mass="14867">MRLLYSAEGTAFGRSLATMILMHIDCSCASLAPSRLSIACNRYAPKSVSPPRSYRKRFTLEYSSSLRLKKTPYCLFEINVELRFPYESNELFQGDSLSQTDLNDSGEISEYPERLPAPRPLSKEEVENDDS</sequence>
<name>A0A016RQY4_9BILA</name>
<dbReference type="EMBL" id="JARK01001735">
    <property type="protein sequence ID" value="EYB80820.1"/>
    <property type="molecule type" value="Genomic_DNA"/>
</dbReference>
<reference evidence="3" key="1">
    <citation type="journal article" date="2015" name="Nat. Genet.">
        <title>The genome and transcriptome of the zoonotic hookworm Ancylostoma ceylanicum identify infection-specific gene families.</title>
        <authorList>
            <person name="Schwarz E.M."/>
            <person name="Hu Y."/>
            <person name="Antoshechkin I."/>
            <person name="Miller M.M."/>
            <person name="Sternberg P.W."/>
            <person name="Aroian R.V."/>
        </authorList>
    </citation>
    <scope>NUCLEOTIDE SEQUENCE</scope>
    <source>
        <strain evidence="3">HY135</strain>
    </source>
</reference>
<protein>
    <submittedName>
        <fullName evidence="2">Uncharacterized protein</fullName>
    </submittedName>
</protein>
<proteinExistence type="predicted"/>
<evidence type="ECO:0000313" key="3">
    <source>
        <dbReference type="Proteomes" id="UP000024635"/>
    </source>
</evidence>